<dbReference type="SMART" id="SM00346">
    <property type="entry name" value="HTH_ICLR"/>
    <property type="match status" value="1"/>
</dbReference>
<keyword evidence="2" id="KW-0238">DNA-binding</keyword>
<dbReference type="GO" id="GO:0045892">
    <property type="term" value="P:negative regulation of DNA-templated transcription"/>
    <property type="evidence" value="ECO:0007669"/>
    <property type="project" value="TreeGrafter"/>
</dbReference>
<keyword evidence="3" id="KW-0804">Transcription</keyword>
<dbReference type="OrthoDB" id="9807558at2"/>
<dbReference type="PROSITE" id="PS51078">
    <property type="entry name" value="ICLR_ED"/>
    <property type="match status" value="1"/>
</dbReference>
<dbReference type="RefSeq" id="WP_095848306.1">
    <property type="nucleotide sequence ID" value="NZ_CP014136.1"/>
</dbReference>
<dbReference type="InterPro" id="IPR036390">
    <property type="entry name" value="WH_DNA-bd_sf"/>
</dbReference>
<dbReference type="Gene3D" id="1.10.10.10">
    <property type="entry name" value="Winged helix-like DNA-binding domain superfamily/Winged helix DNA-binding domain"/>
    <property type="match status" value="1"/>
</dbReference>
<evidence type="ECO:0000256" key="3">
    <source>
        <dbReference type="ARBA" id="ARBA00023163"/>
    </source>
</evidence>
<proteinExistence type="predicted"/>
<dbReference type="SUPFAM" id="SSF55781">
    <property type="entry name" value="GAF domain-like"/>
    <property type="match status" value="1"/>
</dbReference>
<reference evidence="9 10" key="1">
    <citation type="submission" date="2016-01" db="EMBL/GenBank/DDBJ databases">
        <authorList>
            <person name="Oliw E.H."/>
        </authorList>
    </citation>
    <scope>NUCLEOTIDE SEQUENCE [LARGE SCALE GENOMIC DNA]</scope>
    <source>
        <strain evidence="9 10">FRB97</strain>
    </source>
</reference>
<dbReference type="InterPro" id="IPR050707">
    <property type="entry name" value="HTH_MetabolicPath_Reg"/>
</dbReference>
<dbReference type="EMBL" id="CP014136">
    <property type="protein sequence ID" value="ATA21721.1"/>
    <property type="molecule type" value="Genomic_DNA"/>
</dbReference>
<dbReference type="Pfam" id="PF01614">
    <property type="entry name" value="IclR_C"/>
    <property type="match status" value="1"/>
</dbReference>
<protein>
    <recommendedName>
        <fullName evidence="4">HTH-type transcriptional repressor AllR</fullName>
    </recommendedName>
    <alternativeName>
        <fullName evidence="5">Negative regulator of allantoin and glyoxylate utilization operons</fullName>
    </alternativeName>
</protein>
<evidence type="ECO:0000256" key="6">
    <source>
        <dbReference type="SAM" id="MobiDB-lite"/>
    </source>
</evidence>
<dbReference type="InterPro" id="IPR036388">
    <property type="entry name" value="WH-like_DNA-bd_sf"/>
</dbReference>
<name>A0A250B6H8_9GAMM</name>
<dbReference type="FunFam" id="1.10.10.10:FF:000056">
    <property type="entry name" value="IclR family transcriptional regulator"/>
    <property type="match status" value="1"/>
</dbReference>
<gene>
    <name evidence="9" type="ORF">AWC35_21595</name>
</gene>
<dbReference type="PANTHER" id="PTHR30136">
    <property type="entry name" value="HELIX-TURN-HELIX TRANSCRIPTIONAL REGULATOR, ICLR FAMILY"/>
    <property type="match status" value="1"/>
</dbReference>
<evidence type="ECO:0000256" key="1">
    <source>
        <dbReference type="ARBA" id="ARBA00023015"/>
    </source>
</evidence>
<dbReference type="InterPro" id="IPR005471">
    <property type="entry name" value="Tscrpt_reg_IclR_N"/>
</dbReference>
<dbReference type="AlphaFoldDB" id="A0A250B6H8"/>
<dbReference type="InterPro" id="IPR014757">
    <property type="entry name" value="Tscrpt_reg_IclR_C"/>
</dbReference>
<dbReference type="GO" id="GO:0003700">
    <property type="term" value="F:DNA-binding transcription factor activity"/>
    <property type="evidence" value="ECO:0007669"/>
    <property type="project" value="TreeGrafter"/>
</dbReference>
<keyword evidence="10" id="KW-1185">Reference proteome</keyword>
<feature type="domain" description="IclR-ED" evidence="8">
    <location>
        <begin position="91"/>
        <end position="275"/>
    </location>
</feature>
<dbReference type="InterPro" id="IPR029016">
    <property type="entry name" value="GAF-like_dom_sf"/>
</dbReference>
<organism evidence="9 10">
    <name type="scientific">Gibbsiella quercinecans</name>
    <dbReference type="NCBI Taxonomy" id="929813"/>
    <lineage>
        <taxon>Bacteria</taxon>
        <taxon>Pseudomonadati</taxon>
        <taxon>Pseudomonadota</taxon>
        <taxon>Gammaproteobacteria</taxon>
        <taxon>Enterobacterales</taxon>
        <taxon>Yersiniaceae</taxon>
        <taxon>Gibbsiella</taxon>
    </lineage>
</organism>
<feature type="compositionally biased region" description="Basic and acidic residues" evidence="6">
    <location>
        <begin position="1"/>
        <end position="20"/>
    </location>
</feature>
<dbReference type="Pfam" id="PF09339">
    <property type="entry name" value="HTH_IclR"/>
    <property type="match status" value="1"/>
</dbReference>
<evidence type="ECO:0000259" key="7">
    <source>
        <dbReference type="PROSITE" id="PS51077"/>
    </source>
</evidence>
<dbReference type="SUPFAM" id="SSF46785">
    <property type="entry name" value="Winged helix' DNA-binding domain"/>
    <property type="match status" value="1"/>
</dbReference>
<dbReference type="KEGG" id="gqu:AWC35_21595"/>
<feature type="region of interest" description="Disordered" evidence="6">
    <location>
        <begin position="1"/>
        <end position="28"/>
    </location>
</feature>
<dbReference type="PANTHER" id="PTHR30136:SF24">
    <property type="entry name" value="HTH-TYPE TRANSCRIPTIONAL REPRESSOR ALLR"/>
    <property type="match status" value="1"/>
</dbReference>
<accession>A0A250B6H8</accession>
<dbReference type="Proteomes" id="UP000217182">
    <property type="component" value="Chromosome"/>
</dbReference>
<evidence type="ECO:0000256" key="5">
    <source>
        <dbReference type="ARBA" id="ARBA00042627"/>
    </source>
</evidence>
<dbReference type="GO" id="GO:0003677">
    <property type="term" value="F:DNA binding"/>
    <property type="evidence" value="ECO:0007669"/>
    <property type="project" value="UniProtKB-KW"/>
</dbReference>
<evidence type="ECO:0000256" key="2">
    <source>
        <dbReference type="ARBA" id="ARBA00023125"/>
    </source>
</evidence>
<dbReference type="Gene3D" id="3.30.450.40">
    <property type="match status" value="1"/>
</dbReference>
<keyword evidence="1" id="KW-0805">Transcription regulation</keyword>
<evidence type="ECO:0000256" key="4">
    <source>
        <dbReference type="ARBA" id="ARBA00040379"/>
    </source>
</evidence>
<evidence type="ECO:0000313" key="10">
    <source>
        <dbReference type="Proteomes" id="UP000217182"/>
    </source>
</evidence>
<feature type="domain" description="HTH iclR-type" evidence="7">
    <location>
        <begin position="28"/>
        <end position="90"/>
    </location>
</feature>
<evidence type="ECO:0000259" key="8">
    <source>
        <dbReference type="PROSITE" id="PS51078"/>
    </source>
</evidence>
<evidence type="ECO:0000313" key="9">
    <source>
        <dbReference type="EMBL" id="ATA21721.1"/>
    </source>
</evidence>
<dbReference type="PROSITE" id="PS51077">
    <property type="entry name" value="HTH_ICLR"/>
    <property type="match status" value="1"/>
</dbReference>
<sequence length="283" mass="30480">MEKAEQSKAAKHTKTTESDSKPSAGGGVQSLHRAMSILKVVAHSREGVGLTDLCKTIGLHSSTTFHIAKTLVNIGLLRQDSESKRYRVGVQLFSLATGAFDEVELLSLASPFLRTLAESTGESSHLAVYAGALNVVIIDRVAGSASLQLTERIGTARPAHATAIGKVLMAGFPPEQLEASLSDCVLDAVTPKTITDVATLRQTIEDVKRDKIAFDDGEFDTEVRCLASPVFDFRGRMVAAIGISAPIWRLNMKQINDNTELVKHVARNFSLALGYQDTADKEC</sequence>